<evidence type="ECO:0000256" key="1">
    <source>
        <dbReference type="SAM" id="Phobius"/>
    </source>
</evidence>
<gene>
    <name evidence="4" type="ORF">GW779_01315</name>
    <name evidence="3" type="ORF">GW910_04980</name>
</gene>
<keyword evidence="1" id="KW-1133">Transmembrane helix</keyword>
<evidence type="ECO:0000313" key="3">
    <source>
        <dbReference type="EMBL" id="NCN65396.1"/>
    </source>
</evidence>
<organism evidence="4 5">
    <name type="scientific">Candidatus Altarchaeum hamiconexum</name>
    <dbReference type="NCBI Taxonomy" id="1803513"/>
    <lineage>
        <taxon>Archaea</taxon>
        <taxon>Candidatus Altarchaeota</taxon>
        <taxon>Candidatus Altiarchaeia</taxon>
        <taxon>Candidatus Altarchaeales</taxon>
        <taxon>Candidatus Altarchaeaceae</taxon>
        <taxon>Candidatus Altarchaeum</taxon>
    </lineage>
</organism>
<comment type="caution">
    <text evidence="4">The sequence shown here is derived from an EMBL/GenBank/DDBJ whole genome shotgun (WGS) entry which is preliminary data.</text>
</comment>
<name>A0A8J8CK64_9ARCH</name>
<dbReference type="GO" id="GO:0005524">
    <property type="term" value="F:ATP binding"/>
    <property type="evidence" value="ECO:0007669"/>
    <property type="project" value="UniProtKB-KW"/>
</dbReference>
<dbReference type="EMBL" id="JAACVF010000135">
    <property type="protein sequence ID" value="NCN65396.1"/>
    <property type="molecule type" value="Genomic_DNA"/>
</dbReference>
<keyword evidence="1" id="KW-0472">Membrane</keyword>
<feature type="transmembrane region" description="Helical" evidence="1">
    <location>
        <begin position="65"/>
        <end position="82"/>
    </location>
</feature>
<accession>A0A8J8CK64</accession>
<keyword evidence="4" id="KW-0547">Nucleotide-binding</keyword>
<dbReference type="InterPro" id="IPR025420">
    <property type="entry name" value="DUF4143"/>
</dbReference>
<sequence>MEWKKILVDDYLSLILFKDIVYTLKIKDPVLLERIVIETAKFSTQRFSYVSLSKRMDANRETIKLYLYYLSVSMLVFVSDIYSKNRKAMERSEKKIYFWE</sequence>
<dbReference type="Pfam" id="PF13635">
    <property type="entry name" value="DUF4143"/>
    <property type="match status" value="1"/>
</dbReference>
<dbReference type="Proteomes" id="UP000738826">
    <property type="component" value="Unassembled WGS sequence"/>
</dbReference>
<reference evidence="4" key="1">
    <citation type="submission" date="2019-11" db="EMBL/GenBank/DDBJ databases">
        <title>Lipid analysis of CO2-rich subsurface aquifers suggests an autotrophy-based deep biosphere with lysolipids enriched in CPR bacteria.</title>
        <authorList>
            <person name="Probst A.J."/>
            <person name="Elling F.J."/>
            <person name="Castelle C.J."/>
            <person name="Zhu Q."/>
            <person name="Elvert M."/>
            <person name="Birarda G."/>
            <person name="Holman H.-Y."/>
            <person name="Lane K.R."/>
            <person name="Ladd B."/>
            <person name="Ryan M.C."/>
            <person name="Woyke T."/>
            <person name="Hinrichs K.-U."/>
            <person name="Banfield J.F."/>
        </authorList>
    </citation>
    <scope>NUCLEOTIDE SEQUENCE</scope>
    <source>
        <strain evidence="3">CG_2015-01_33_1645</strain>
        <strain evidence="4">CG_2015-04_33_537</strain>
    </source>
</reference>
<evidence type="ECO:0000313" key="4">
    <source>
        <dbReference type="EMBL" id="NCS91052.1"/>
    </source>
</evidence>
<evidence type="ECO:0000259" key="2">
    <source>
        <dbReference type="Pfam" id="PF13635"/>
    </source>
</evidence>
<keyword evidence="4" id="KW-0067">ATP-binding</keyword>
<feature type="domain" description="DUF4143" evidence="2">
    <location>
        <begin position="18"/>
        <end position="99"/>
    </location>
</feature>
<evidence type="ECO:0000313" key="5">
    <source>
        <dbReference type="Proteomes" id="UP000738826"/>
    </source>
</evidence>
<dbReference type="EMBL" id="JAACQH010000022">
    <property type="protein sequence ID" value="NCS91052.1"/>
    <property type="molecule type" value="Genomic_DNA"/>
</dbReference>
<dbReference type="AlphaFoldDB" id="A0A8J8CK64"/>
<dbReference type="Proteomes" id="UP000768163">
    <property type="component" value="Unassembled WGS sequence"/>
</dbReference>
<proteinExistence type="predicted"/>
<keyword evidence="1" id="KW-0812">Transmembrane</keyword>
<protein>
    <submittedName>
        <fullName evidence="4">ATP-binding protein</fullName>
    </submittedName>
</protein>